<dbReference type="InterPro" id="IPR023827">
    <property type="entry name" value="Peptidase_S8_Asp-AS"/>
</dbReference>
<dbReference type="Pfam" id="PF00082">
    <property type="entry name" value="Peptidase_S8"/>
    <property type="match status" value="1"/>
</dbReference>
<feature type="active site" description="Charge relay system" evidence="5">
    <location>
        <position position="141"/>
    </location>
</feature>
<keyword evidence="2 5" id="KW-0645">Protease</keyword>
<gene>
    <name evidence="9" type="ORF">D7V21_14575</name>
</gene>
<accession>A0A3A8EK62</accession>
<dbReference type="InterPro" id="IPR000209">
    <property type="entry name" value="Peptidase_S8/S53_dom"/>
</dbReference>
<dbReference type="InterPro" id="IPR022398">
    <property type="entry name" value="Peptidase_S8_His-AS"/>
</dbReference>
<evidence type="ECO:0000259" key="8">
    <source>
        <dbReference type="Pfam" id="PF00082"/>
    </source>
</evidence>
<feature type="active site" description="Charge relay system" evidence="5">
    <location>
        <position position="174"/>
    </location>
</feature>
<keyword evidence="4 5" id="KW-0720">Serine protease</keyword>
<dbReference type="Gene3D" id="3.30.70.80">
    <property type="entry name" value="Peptidase S8 propeptide/proteinase inhibitor I9"/>
    <property type="match status" value="1"/>
</dbReference>
<feature type="domain" description="Peptidase S8/S53" evidence="8">
    <location>
        <begin position="133"/>
        <end position="362"/>
    </location>
</feature>
<dbReference type="CDD" id="cd04077">
    <property type="entry name" value="Peptidases_S8_PCSK9_ProteinaseK_like"/>
    <property type="match status" value="1"/>
</dbReference>
<evidence type="ECO:0000256" key="2">
    <source>
        <dbReference type="ARBA" id="ARBA00022670"/>
    </source>
</evidence>
<dbReference type="GO" id="GO:0005615">
    <property type="term" value="C:extracellular space"/>
    <property type="evidence" value="ECO:0007669"/>
    <property type="project" value="TreeGrafter"/>
</dbReference>
<reference evidence="9 10" key="1">
    <citation type="submission" date="2018-09" db="EMBL/GenBank/DDBJ databases">
        <title>The draft genome of Acinetobacter spp. strains.</title>
        <authorList>
            <person name="Qin J."/>
            <person name="Feng Y."/>
            <person name="Zong Z."/>
        </authorList>
    </citation>
    <scope>NUCLEOTIDE SEQUENCE [LARGE SCALE GENOMIC DNA]</scope>
    <source>
        <strain evidence="9 10">WCHAc060096</strain>
    </source>
</reference>
<comment type="caution">
    <text evidence="9">The sequence shown here is derived from an EMBL/GenBank/DDBJ whole genome shotgun (WGS) entry which is preliminary data.</text>
</comment>
<dbReference type="InterPro" id="IPR050131">
    <property type="entry name" value="Peptidase_S8_subtilisin-like"/>
</dbReference>
<dbReference type="PRINTS" id="PR00723">
    <property type="entry name" value="SUBTILISIN"/>
</dbReference>
<dbReference type="Proteomes" id="UP000269001">
    <property type="component" value="Unassembled WGS sequence"/>
</dbReference>
<dbReference type="FunFam" id="3.40.50.200:FF:000014">
    <property type="entry name" value="Proteinase K"/>
    <property type="match status" value="1"/>
</dbReference>
<evidence type="ECO:0000313" key="9">
    <source>
        <dbReference type="EMBL" id="RKG31140.1"/>
    </source>
</evidence>
<evidence type="ECO:0000256" key="3">
    <source>
        <dbReference type="ARBA" id="ARBA00022801"/>
    </source>
</evidence>
<feature type="chain" id="PRO_5017239684" evidence="7">
    <location>
        <begin position="23"/>
        <end position="380"/>
    </location>
</feature>
<dbReference type="PROSITE" id="PS00137">
    <property type="entry name" value="SUBTILASE_HIS"/>
    <property type="match status" value="1"/>
</dbReference>
<evidence type="ECO:0000313" key="10">
    <source>
        <dbReference type="Proteomes" id="UP000269001"/>
    </source>
</evidence>
<sequence>MKLILRCLSLTLFALFGNIAHAASSPQVTYLIKFNTPVTDRLLNSFNIPQQFQGKVKYIYQYAFQGIAVQIPQNFEQDFVRVFHLNPNVSLIEKDQVFKTNVTTQSNATWGLDRSDQRDLPLNSIYNADGNAQGVPVYVVDTGILASHQDFGGRVKAGYTAVSDGNGTTDCNGHGTHVAGTIAGTKYGIAKSASLIPVRVLDCNGSGTTSTVIAGLDWIASQNPSNAVVNLSLGGGASTALDDAINKVVNKDIVVVVAAGNNNADACSYSPSRVPAAITVGATTNQDQRANYSNYGKCLDVFAPGSNITSDWYSSNTATATASGTSMASPHVAGLAAILRGLYTGENVSKITNRIINKTTTNKVSDSQTGSPNRLLYTRL</sequence>
<evidence type="ECO:0000256" key="6">
    <source>
        <dbReference type="RuleBase" id="RU003355"/>
    </source>
</evidence>
<proteinExistence type="inferred from homology"/>
<dbReference type="InterPro" id="IPR036852">
    <property type="entry name" value="Peptidase_S8/S53_dom_sf"/>
</dbReference>
<dbReference type="SUPFAM" id="SSF52743">
    <property type="entry name" value="Subtilisin-like"/>
    <property type="match status" value="1"/>
</dbReference>
<dbReference type="PANTHER" id="PTHR43806:SF11">
    <property type="entry name" value="CEREVISIN-RELATED"/>
    <property type="match status" value="1"/>
</dbReference>
<dbReference type="InterPro" id="IPR023828">
    <property type="entry name" value="Peptidase_S8_Ser-AS"/>
</dbReference>
<comment type="similarity">
    <text evidence="1 5 6">Belongs to the peptidase S8 family.</text>
</comment>
<evidence type="ECO:0000256" key="7">
    <source>
        <dbReference type="SAM" id="SignalP"/>
    </source>
</evidence>
<dbReference type="InterPro" id="IPR015500">
    <property type="entry name" value="Peptidase_S8_subtilisin-rel"/>
</dbReference>
<evidence type="ECO:0000256" key="5">
    <source>
        <dbReference type="PROSITE-ProRule" id="PRU01240"/>
    </source>
</evidence>
<evidence type="ECO:0000256" key="1">
    <source>
        <dbReference type="ARBA" id="ARBA00011073"/>
    </source>
</evidence>
<dbReference type="InterPro" id="IPR034193">
    <property type="entry name" value="PCSK9_ProteinaseK-like"/>
</dbReference>
<dbReference type="GO" id="GO:0004252">
    <property type="term" value="F:serine-type endopeptidase activity"/>
    <property type="evidence" value="ECO:0007669"/>
    <property type="project" value="UniProtKB-UniRule"/>
</dbReference>
<evidence type="ECO:0000256" key="4">
    <source>
        <dbReference type="ARBA" id="ARBA00022825"/>
    </source>
</evidence>
<keyword evidence="10" id="KW-1185">Reference proteome</keyword>
<keyword evidence="7" id="KW-0732">Signal</keyword>
<dbReference type="GO" id="GO:0006508">
    <property type="term" value="P:proteolysis"/>
    <property type="evidence" value="ECO:0007669"/>
    <property type="project" value="UniProtKB-KW"/>
</dbReference>
<dbReference type="EMBL" id="RAXU01000023">
    <property type="protein sequence ID" value="RKG31140.1"/>
    <property type="molecule type" value="Genomic_DNA"/>
</dbReference>
<dbReference type="PROSITE" id="PS00136">
    <property type="entry name" value="SUBTILASE_ASP"/>
    <property type="match status" value="1"/>
</dbReference>
<dbReference type="PANTHER" id="PTHR43806">
    <property type="entry name" value="PEPTIDASE S8"/>
    <property type="match status" value="1"/>
</dbReference>
<dbReference type="RefSeq" id="WP_120371181.1">
    <property type="nucleotide sequence ID" value="NZ_RAXU01000023.1"/>
</dbReference>
<dbReference type="Gene3D" id="3.40.50.200">
    <property type="entry name" value="Peptidase S8/S53 domain"/>
    <property type="match status" value="1"/>
</dbReference>
<feature type="signal peptide" evidence="7">
    <location>
        <begin position="1"/>
        <end position="22"/>
    </location>
</feature>
<dbReference type="PROSITE" id="PS51892">
    <property type="entry name" value="SUBTILASE"/>
    <property type="match status" value="1"/>
</dbReference>
<keyword evidence="3 5" id="KW-0378">Hydrolase</keyword>
<protein>
    <submittedName>
        <fullName evidence="9">S8 family peptidase</fullName>
    </submittedName>
</protein>
<organism evidence="9 10">
    <name type="scientific">Acinetobacter guerrae</name>
    <dbReference type="NCBI Taxonomy" id="1843371"/>
    <lineage>
        <taxon>Bacteria</taxon>
        <taxon>Pseudomonadati</taxon>
        <taxon>Pseudomonadota</taxon>
        <taxon>Gammaproteobacteria</taxon>
        <taxon>Moraxellales</taxon>
        <taxon>Moraxellaceae</taxon>
        <taxon>Acinetobacter</taxon>
    </lineage>
</organism>
<feature type="active site" description="Charge relay system" evidence="5">
    <location>
        <position position="326"/>
    </location>
</feature>
<dbReference type="InterPro" id="IPR037045">
    <property type="entry name" value="S8pro/Inhibitor_I9_sf"/>
</dbReference>
<dbReference type="PROSITE" id="PS00138">
    <property type="entry name" value="SUBTILASE_SER"/>
    <property type="match status" value="1"/>
</dbReference>
<dbReference type="AlphaFoldDB" id="A0A3A8EK62"/>
<name>A0A3A8EK62_9GAMM</name>